<organism evidence="8 9">
    <name type="scientific">Thomasclavelia spiroformis</name>
    <dbReference type="NCBI Taxonomy" id="29348"/>
    <lineage>
        <taxon>Bacteria</taxon>
        <taxon>Bacillati</taxon>
        <taxon>Bacillota</taxon>
        <taxon>Erysipelotrichia</taxon>
        <taxon>Erysipelotrichales</taxon>
        <taxon>Coprobacillaceae</taxon>
        <taxon>Thomasclavelia</taxon>
    </lineage>
</organism>
<dbReference type="SUPFAM" id="SSF51430">
    <property type="entry name" value="NAD(P)-linked oxidoreductase"/>
    <property type="match status" value="1"/>
</dbReference>
<evidence type="ECO:0000259" key="7">
    <source>
        <dbReference type="Pfam" id="PF00248"/>
    </source>
</evidence>
<comment type="caution">
    <text evidence="8">The sequence shown here is derived from an EMBL/GenBank/DDBJ whole genome shotgun (WGS) entry which is preliminary data.</text>
</comment>
<feature type="active site" description="Proton donor" evidence="4">
    <location>
        <position position="46"/>
    </location>
</feature>
<accession>A0A1Y4QN15</accession>
<evidence type="ECO:0000313" key="9">
    <source>
        <dbReference type="Proteomes" id="UP000196258"/>
    </source>
</evidence>
<feature type="domain" description="NADP-dependent oxidoreductase" evidence="7">
    <location>
        <begin position="19"/>
        <end position="255"/>
    </location>
</feature>
<evidence type="ECO:0000256" key="4">
    <source>
        <dbReference type="PIRSR" id="PIRSR000097-1"/>
    </source>
</evidence>
<dbReference type="Gene3D" id="3.20.20.100">
    <property type="entry name" value="NADP-dependent oxidoreductase domain"/>
    <property type="match status" value="1"/>
</dbReference>
<sequence>MMKLVNNLEIPDIGLGVYKISEKEMNEVISLAYQDGYKLFDTAQMYKNETALGEALKKNKILREDIFLISKVDNCNQGYDNTISSFYDSLKKLKTQYLDSFLIHWPGLNKERMLNTWKALEYLYKEGLAKSIGVCNFEKSQLEFLLNNCEIAPMINQIEHTPFMHDETLISFCKKNNIQIIAWGPLLRGDMEDPRIMKIASKYQKSPAQLLIRWNIQQEIIPIPKSKNPSRLLENISVFDFDISLDDIHELNQMNQNMRTSYNPLEFDF</sequence>
<evidence type="ECO:0000256" key="5">
    <source>
        <dbReference type="PIRSR" id="PIRSR000097-2"/>
    </source>
</evidence>
<dbReference type="EMBL" id="NFLB01000001">
    <property type="protein sequence ID" value="OUQ06709.1"/>
    <property type="molecule type" value="Genomic_DNA"/>
</dbReference>
<dbReference type="AlphaFoldDB" id="A0A1Y4QN15"/>
<dbReference type="InterPro" id="IPR020471">
    <property type="entry name" value="AKR"/>
</dbReference>
<evidence type="ECO:0000256" key="2">
    <source>
        <dbReference type="ARBA" id="ARBA00022857"/>
    </source>
</evidence>
<reference evidence="9" key="1">
    <citation type="submission" date="2017-04" db="EMBL/GenBank/DDBJ databases">
        <title>Function of individual gut microbiota members based on whole genome sequencing of pure cultures obtained from chicken caecum.</title>
        <authorList>
            <person name="Medvecky M."/>
            <person name="Cejkova D."/>
            <person name="Polansky O."/>
            <person name="Karasova D."/>
            <person name="Kubasova T."/>
            <person name="Cizek A."/>
            <person name="Rychlik I."/>
        </authorList>
    </citation>
    <scope>NUCLEOTIDE SEQUENCE [LARGE SCALE GENOMIC DNA]</scope>
    <source>
        <strain evidence="9">An149</strain>
    </source>
</reference>
<name>A0A1Y4QN15_9FIRM</name>
<dbReference type="PANTHER" id="PTHR43827:SF3">
    <property type="entry name" value="NADP-DEPENDENT OXIDOREDUCTASE DOMAIN-CONTAINING PROTEIN"/>
    <property type="match status" value="1"/>
</dbReference>
<dbReference type="GO" id="GO:0016616">
    <property type="term" value="F:oxidoreductase activity, acting on the CH-OH group of donors, NAD or NADP as acceptor"/>
    <property type="evidence" value="ECO:0007669"/>
    <property type="project" value="UniProtKB-ARBA"/>
</dbReference>
<dbReference type="Pfam" id="PF00248">
    <property type="entry name" value="Aldo_ket_red"/>
    <property type="match status" value="1"/>
</dbReference>
<proteinExistence type="inferred from homology"/>
<evidence type="ECO:0000256" key="6">
    <source>
        <dbReference type="PIRSR" id="PIRSR000097-3"/>
    </source>
</evidence>
<comment type="similarity">
    <text evidence="1">Belongs to the aldo/keto reductase family.</text>
</comment>
<gene>
    <name evidence="8" type="ORF">B5E91_01910</name>
</gene>
<protein>
    <submittedName>
        <fullName evidence="8">Aldo/keto reductase</fullName>
    </submittedName>
</protein>
<dbReference type="InterPro" id="IPR018170">
    <property type="entry name" value="Aldo/ket_reductase_CS"/>
</dbReference>
<dbReference type="Proteomes" id="UP000196258">
    <property type="component" value="Unassembled WGS sequence"/>
</dbReference>
<feature type="binding site" evidence="5">
    <location>
        <position position="104"/>
    </location>
    <ligand>
        <name>substrate</name>
    </ligand>
</feature>
<dbReference type="CDD" id="cd19071">
    <property type="entry name" value="AKR_AKR1-5-like"/>
    <property type="match status" value="1"/>
</dbReference>
<evidence type="ECO:0000313" key="8">
    <source>
        <dbReference type="EMBL" id="OUQ06709.1"/>
    </source>
</evidence>
<feature type="site" description="Lowers pKa of active site Tyr" evidence="6">
    <location>
        <position position="71"/>
    </location>
</feature>
<dbReference type="FunFam" id="3.20.20.100:FF:000015">
    <property type="entry name" value="Oxidoreductase, aldo/keto reductase family"/>
    <property type="match status" value="1"/>
</dbReference>
<dbReference type="RefSeq" id="WP_087254373.1">
    <property type="nucleotide sequence ID" value="NZ_NFLB01000001.1"/>
</dbReference>
<dbReference type="PROSITE" id="PS00062">
    <property type="entry name" value="ALDOKETO_REDUCTASE_2"/>
    <property type="match status" value="1"/>
</dbReference>
<evidence type="ECO:0000256" key="3">
    <source>
        <dbReference type="ARBA" id="ARBA00023002"/>
    </source>
</evidence>
<dbReference type="InterPro" id="IPR023210">
    <property type="entry name" value="NADP_OxRdtase_dom"/>
</dbReference>
<dbReference type="PRINTS" id="PR00069">
    <property type="entry name" value="ALDKETRDTASE"/>
</dbReference>
<dbReference type="PIRSF" id="PIRSF000097">
    <property type="entry name" value="AKR"/>
    <property type="match status" value="1"/>
</dbReference>
<dbReference type="InterPro" id="IPR036812">
    <property type="entry name" value="NAD(P)_OxRdtase_dom_sf"/>
</dbReference>
<keyword evidence="3" id="KW-0560">Oxidoreductase</keyword>
<dbReference type="PROSITE" id="PS00063">
    <property type="entry name" value="ALDOKETO_REDUCTASE_3"/>
    <property type="match status" value="1"/>
</dbReference>
<evidence type="ECO:0000256" key="1">
    <source>
        <dbReference type="ARBA" id="ARBA00007905"/>
    </source>
</evidence>
<dbReference type="PANTHER" id="PTHR43827">
    <property type="entry name" value="2,5-DIKETO-D-GLUCONIC ACID REDUCTASE"/>
    <property type="match status" value="1"/>
</dbReference>
<keyword evidence="2" id="KW-0521">NADP</keyword>